<dbReference type="InterPro" id="IPR036705">
    <property type="entry name" value="Ribosyl_crysJ1_sf"/>
</dbReference>
<comment type="caution">
    <text evidence="1">The sequence shown here is derived from an EMBL/GenBank/DDBJ whole genome shotgun (WGS) entry which is preliminary data.</text>
</comment>
<organism evidence="1">
    <name type="scientific">bioreactor metagenome</name>
    <dbReference type="NCBI Taxonomy" id="1076179"/>
    <lineage>
        <taxon>unclassified sequences</taxon>
        <taxon>metagenomes</taxon>
        <taxon>ecological metagenomes</taxon>
    </lineage>
</organism>
<dbReference type="AlphaFoldDB" id="A0A645B4F4"/>
<dbReference type="Pfam" id="PF03747">
    <property type="entry name" value="ADP_ribosyl_GH"/>
    <property type="match status" value="1"/>
</dbReference>
<evidence type="ECO:0008006" key="2">
    <source>
        <dbReference type="Google" id="ProtNLM"/>
    </source>
</evidence>
<dbReference type="EMBL" id="VSSQ01017733">
    <property type="protein sequence ID" value="MPM60309.1"/>
    <property type="molecule type" value="Genomic_DNA"/>
</dbReference>
<evidence type="ECO:0000313" key="1">
    <source>
        <dbReference type="EMBL" id="MPM60309.1"/>
    </source>
</evidence>
<dbReference type="Gene3D" id="1.10.4080.10">
    <property type="entry name" value="ADP-ribosylation/Crystallin J1"/>
    <property type="match status" value="1"/>
</dbReference>
<name>A0A645B4F4_9ZZZZ</name>
<sequence>MYSEAFFEDDIIKIIEAGLACIPEGCQYAEMVRDVVSWYKANPTDWKATWELCQEKYRRNPEYQKNSNGGIDVKKNGAYILIGMLYGEKDIDQTIIISTRCGQDSDCNPSNAAGVLFTTMGTSNLPDRFKENLDQETKFSHTLYNFPKLLDVCEKLAREYVVQEGGRVETDSNGEEVFVIPVKTPTPSPLVFSWDPEPIANSLFTEKEMEKIKHLAMVNIQGDLNQRFPGWIIAFCGSDMQPGLRETYKGKNNVLLTHPLSRDMPCVLTRVVDIPNGKKTVLKTQVSHHNGGDWLLVIRVNGSIQKEVTIGKDTVDENGWLDVEFDLTPFAGNKNVKIDLENKANGWAWEAAYWSDIRIENL</sequence>
<dbReference type="InterPro" id="IPR005502">
    <property type="entry name" value="Ribosyl_crysJ1"/>
</dbReference>
<proteinExistence type="predicted"/>
<accession>A0A645B4F4</accession>
<reference evidence="1" key="1">
    <citation type="submission" date="2019-08" db="EMBL/GenBank/DDBJ databases">
        <authorList>
            <person name="Kucharzyk K."/>
            <person name="Murdoch R.W."/>
            <person name="Higgins S."/>
            <person name="Loffler F."/>
        </authorList>
    </citation>
    <scope>NUCLEOTIDE SEQUENCE</scope>
</reference>
<gene>
    <name evidence="1" type="ORF">SDC9_107160</name>
</gene>
<protein>
    <recommendedName>
        <fullName evidence="2">ADP-ribosylglycohydrolase</fullName>
    </recommendedName>
</protein>